<dbReference type="PRINTS" id="PR00081">
    <property type="entry name" value="GDHRDH"/>
</dbReference>
<dbReference type="KEGG" id="sbro:GQF42_34850"/>
<dbReference type="Pfam" id="PF13561">
    <property type="entry name" value="adh_short_C2"/>
    <property type="match status" value="1"/>
</dbReference>
<organism evidence="4 5">
    <name type="scientific">Streptomyces broussonetiae</name>
    <dbReference type="NCBI Taxonomy" id="2686304"/>
    <lineage>
        <taxon>Bacteria</taxon>
        <taxon>Bacillati</taxon>
        <taxon>Actinomycetota</taxon>
        <taxon>Actinomycetes</taxon>
        <taxon>Kitasatosporales</taxon>
        <taxon>Streptomycetaceae</taxon>
        <taxon>Streptomyces</taxon>
    </lineage>
</organism>
<evidence type="ECO:0000313" key="4">
    <source>
        <dbReference type="EMBL" id="QHA07798.1"/>
    </source>
</evidence>
<sequence>MRRREGAQGLGDDRTGPEADDEPSGPAWGPQHTAPGRVGEAEQLPSVEELAIGIGQRHAAAVAYEQLGTHVLLQGADPAAEHRLSDVQPLGGAAEVEAVKYGVGSVRTGGSVVLTTGTAGQRPLPGSSAVSALCGAMESRTRAPAVEGAPVRVNVVSPGVVRTELWREAPEADREELFRSSAESLPVGRVGEPADVAEAYLYLMRGGCSTGSVVVVDGGGTPVRAVRRRRGVRRRRTRPSPAGGSRAGRTPRARRR</sequence>
<evidence type="ECO:0000256" key="3">
    <source>
        <dbReference type="SAM" id="MobiDB-lite"/>
    </source>
</evidence>
<evidence type="ECO:0000256" key="1">
    <source>
        <dbReference type="ARBA" id="ARBA00006484"/>
    </source>
</evidence>
<gene>
    <name evidence="4" type="ORF">GQF42_34850</name>
</gene>
<feature type="compositionally biased region" description="Basic and acidic residues" evidence="3">
    <location>
        <begin position="1"/>
        <end position="17"/>
    </location>
</feature>
<comment type="similarity">
    <text evidence="1">Belongs to the short-chain dehydrogenases/reductases (SDR) family.</text>
</comment>
<keyword evidence="5" id="KW-1185">Reference proteome</keyword>
<dbReference type="GO" id="GO:0016491">
    <property type="term" value="F:oxidoreductase activity"/>
    <property type="evidence" value="ECO:0007669"/>
    <property type="project" value="UniProtKB-KW"/>
</dbReference>
<feature type="compositionally biased region" description="Low complexity" evidence="3">
    <location>
        <begin position="239"/>
        <end position="248"/>
    </location>
</feature>
<dbReference type="Proteomes" id="UP000436138">
    <property type="component" value="Chromosome"/>
</dbReference>
<dbReference type="PANTHER" id="PTHR43477">
    <property type="entry name" value="DIHYDROANTICAPSIN 7-DEHYDROGENASE"/>
    <property type="match status" value="1"/>
</dbReference>
<dbReference type="EMBL" id="CP047020">
    <property type="protein sequence ID" value="QHA07798.1"/>
    <property type="molecule type" value="Genomic_DNA"/>
</dbReference>
<dbReference type="AlphaFoldDB" id="A0A6I6N3K3"/>
<proteinExistence type="inferred from homology"/>
<dbReference type="InterPro" id="IPR036291">
    <property type="entry name" value="NAD(P)-bd_dom_sf"/>
</dbReference>
<dbReference type="Gene3D" id="3.40.50.720">
    <property type="entry name" value="NAD(P)-binding Rossmann-like Domain"/>
    <property type="match status" value="1"/>
</dbReference>
<protein>
    <submittedName>
        <fullName evidence="4">SDR family oxidoreductase</fullName>
    </submittedName>
</protein>
<dbReference type="PANTHER" id="PTHR43477:SF1">
    <property type="entry name" value="DIHYDROANTICAPSIN 7-DEHYDROGENASE"/>
    <property type="match status" value="1"/>
</dbReference>
<dbReference type="InterPro" id="IPR002347">
    <property type="entry name" value="SDR_fam"/>
</dbReference>
<evidence type="ECO:0000256" key="2">
    <source>
        <dbReference type="ARBA" id="ARBA00023002"/>
    </source>
</evidence>
<dbReference type="InterPro" id="IPR051122">
    <property type="entry name" value="SDR_DHRS6-like"/>
</dbReference>
<keyword evidence="2" id="KW-0560">Oxidoreductase</keyword>
<accession>A0A6I6N3K3</accession>
<reference evidence="4 5" key="1">
    <citation type="submission" date="2019-12" db="EMBL/GenBank/DDBJ databases">
        <title>Streptomyces sp. strain T44 isolated from rhizosphere soil of Broussonetia papyrifera.</title>
        <authorList>
            <person name="Mo P."/>
        </authorList>
    </citation>
    <scope>NUCLEOTIDE SEQUENCE [LARGE SCALE GENOMIC DNA]</scope>
    <source>
        <strain evidence="4 5">T44</strain>
    </source>
</reference>
<dbReference type="SUPFAM" id="SSF51735">
    <property type="entry name" value="NAD(P)-binding Rossmann-fold domains"/>
    <property type="match status" value="1"/>
</dbReference>
<feature type="region of interest" description="Disordered" evidence="3">
    <location>
        <begin position="224"/>
        <end position="256"/>
    </location>
</feature>
<feature type="region of interest" description="Disordered" evidence="3">
    <location>
        <begin position="1"/>
        <end position="44"/>
    </location>
</feature>
<name>A0A6I6N3K3_9ACTN</name>
<evidence type="ECO:0000313" key="5">
    <source>
        <dbReference type="Proteomes" id="UP000436138"/>
    </source>
</evidence>
<feature type="compositionally biased region" description="Basic residues" evidence="3">
    <location>
        <begin position="225"/>
        <end position="238"/>
    </location>
</feature>